<name>A0ABY7T5Z1_9SPHI</name>
<protein>
    <submittedName>
        <fullName evidence="2">Uncharacterized protein</fullName>
    </submittedName>
</protein>
<gene>
    <name evidence="2" type="ORF">PQO05_23970</name>
</gene>
<organism evidence="2 3">
    <name type="scientific">Mucilaginibacter jinjuensis</name>
    <dbReference type="NCBI Taxonomy" id="1176721"/>
    <lineage>
        <taxon>Bacteria</taxon>
        <taxon>Pseudomonadati</taxon>
        <taxon>Bacteroidota</taxon>
        <taxon>Sphingobacteriia</taxon>
        <taxon>Sphingobacteriales</taxon>
        <taxon>Sphingobacteriaceae</taxon>
        <taxon>Mucilaginibacter</taxon>
    </lineage>
</organism>
<evidence type="ECO:0000313" key="2">
    <source>
        <dbReference type="EMBL" id="WCT11792.1"/>
    </source>
</evidence>
<keyword evidence="1" id="KW-1133">Transmembrane helix</keyword>
<evidence type="ECO:0000256" key="1">
    <source>
        <dbReference type="SAM" id="Phobius"/>
    </source>
</evidence>
<accession>A0ABY7T5Z1</accession>
<sequence length="274" mass="30369">MNKQPRKVKITNIKGNVIISSNQSGGTTAHDISTHNDHPVKSKSSFTEWRIWWIIGLISSVLTILGFFGYQYKNNKIEAPLKPNNKSIIISSLNDTTKKQPSRPVSTHKSSPMFKKIKPTIDSSINVNHVTGDVVISKNQSGGITAHTVIVPEDKEIPLENNFSVIDTTFRGFPALKINPLHGSWGRVFISYPDEDDPTTKIGLNSSSGVIMGEKWSSGSLRLKDGQIIKMVVRSVAGPCTPQQSFYITYHNKLPKVITFGDLDDKTKQYSVAF</sequence>
<reference evidence="2 3" key="1">
    <citation type="submission" date="2023-02" db="EMBL/GenBank/DDBJ databases">
        <title>Genome sequence of Mucilaginibacter jinjuensis strain KACC 16571.</title>
        <authorList>
            <person name="Kim S."/>
            <person name="Heo J."/>
            <person name="Kwon S.-W."/>
        </authorList>
    </citation>
    <scope>NUCLEOTIDE SEQUENCE [LARGE SCALE GENOMIC DNA]</scope>
    <source>
        <strain evidence="2 3">KACC 16571</strain>
    </source>
</reference>
<dbReference type="EMBL" id="CP117167">
    <property type="protein sequence ID" value="WCT11792.1"/>
    <property type="molecule type" value="Genomic_DNA"/>
</dbReference>
<dbReference type="Proteomes" id="UP001216139">
    <property type="component" value="Chromosome"/>
</dbReference>
<keyword evidence="1" id="KW-0812">Transmembrane</keyword>
<keyword evidence="3" id="KW-1185">Reference proteome</keyword>
<feature type="transmembrane region" description="Helical" evidence="1">
    <location>
        <begin position="51"/>
        <end position="72"/>
    </location>
</feature>
<dbReference type="RefSeq" id="WP_273629983.1">
    <property type="nucleotide sequence ID" value="NZ_CP117167.1"/>
</dbReference>
<keyword evidence="1" id="KW-0472">Membrane</keyword>
<evidence type="ECO:0000313" key="3">
    <source>
        <dbReference type="Proteomes" id="UP001216139"/>
    </source>
</evidence>
<proteinExistence type="predicted"/>